<evidence type="ECO:0000256" key="8">
    <source>
        <dbReference type="ARBA" id="ARBA00023012"/>
    </source>
</evidence>
<dbReference type="CDD" id="cd00082">
    <property type="entry name" value="HisKA"/>
    <property type="match status" value="1"/>
</dbReference>
<keyword evidence="4" id="KW-0808">Transferase</keyword>
<sequence length="392" mass="42141">MDALNSDVQAIQAISSVPTILRVVAETTGLRFVCIARVTGNAWVTCAALDRLGLGLRPGDELDVATTLCDSVRAGDQPIVIDHASVDPVYCTHPTPRQYGFESYIAVPVRRANGDFFGTLCGLDPEPAALSDRRIVDTLTLLAELVSRQLEDEQRIGASEAALLSERANSELREQFIAVLGHDLRTPLLSILTGAELLRRLPLEPHALSIVERIKRSGRRMASLVDDVVDFTRGRMGGGIPLDAVETTELGQQLLHVVAELKDVHGGRVIDSEIDLNTTVYCDPKRIAQMLSNLLVNALTHGAPDHPVTVRARSDDGALFLSVSNAGAPIADETLQQLFQPFWRGSNSGPSEGLGLGLYIASEIARSHGGSLIVTSTGEATTFSFTAPRIAR</sequence>
<dbReference type="GO" id="GO:0000156">
    <property type="term" value="F:phosphorelay response regulator activity"/>
    <property type="evidence" value="ECO:0007669"/>
    <property type="project" value="TreeGrafter"/>
</dbReference>
<evidence type="ECO:0000256" key="6">
    <source>
        <dbReference type="ARBA" id="ARBA00022777"/>
    </source>
</evidence>
<dbReference type="InterPro" id="IPR004358">
    <property type="entry name" value="Sig_transdc_His_kin-like_C"/>
</dbReference>
<dbReference type="PRINTS" id="PR00344">
    <property type="entry name" value="BCTRLSENSOR"/>
</dbReference>
<organism evidence="10 11">
    <name type="scientific">Massilia glaciei</name>
    <dbReference type="NCBI Taxonomy" id="1524097"/>
    <lineage>
        <taxon>Bacteria</taxon>
        <taxon>Pseudomonadati</taxon>
        <taxon>Pseudomonadota</taxon>
        <taxon>Betaproteobacteria</taxon>
        <taxon>Burkholderiales</taxon>
        <taxon>Oxalobacteraceae</taxon>
        <taxon>Telluria group</taxon>
        <taxon>Massilia</taxon>
    </lineage>
</organism>
<accession>A0A2U2HNE9</accession>
<keyword evidence="3" id="KW-0597">Phosphoprotein</keyword>
<dbReference type="Pfam" id="PF00512">
    <property type="entry name" value="HisKA"/>
    <property type="match status" value="1"/>
</dbReference>
<protein>
    <recommendedName>
        <fullName evidence="2">histidine kinase</fullName>
        <ecNumber evidence="2">2.7.13.3</ecNumber>
    </recommendedName>
</protein>
<dbReference type="Gene3D" id="1.10.287.130">
    <property type="match status" value="1"/>
</dbReference>
<evidence type="ECO:0000256" key="7">
    <source>
        <dbReference type="ARBA" id="ARBA00022840"/>
    </source>
</evidence>
<dbReference type="Pfam" id="PF01590">
    <property type="entry name" value="GAF"/>
    <property type="match status" value="1"/>
</dbReference>
<evidence type="ECO:0000256" key="5">
    <source>
        <dbReference type="ARBA" id="ARBA00022741"/>
    </source>
</evidence>
<evidence type="ECO:0000256" key="1">
    <source>
        <dbReference type="ARBA" id="ARBA00000085"/>
    </source>
</evidence>
<proteinExistence type="predicted"/>
<keyword evidence="11" id="KW-1185">Reference proteome</keyword>
<dbReference type="GO" id="GO:0007234">
    <property type="term" value="P:osmosensory signaling via phosphorelay pathway"/>
    <property type="evidence" value="ECO:0007669"/>
    <property type="project" value="TreeGrafter"/>
</dbReference>
<dbReference type="InterPro" id="IPR036890">
    <property type="entry name" value="HATPase_C_sf"/>
</dbReference>
<evidence type="ECO:0000256" key="4">
    <source>
        <dbReference type="ARBA" id="ARBA00022679"/>
    </source>
</evidence>
<dbReference type="CDD" id="cd00075">
    <property type="entry name" value="HATPase"/>
    <property type="match status" value="1"/>
</dbReference>
<dbReference type="Proteomes" id="UP000241421">
    <property type="component" value="Unassembled WGS sequence"/>
</dbReference>
<dbReference type="InterPro" id="IPR003018">
    <property type="entry name" value="GAF"/>
</dbReference>
<dbReference type="InterPro" id="IPR005467">
    <property type="entry name" value="His_kinase_dom"/>
</dbReference>
<evidence type="ECO:0000313" key="11">
    <source>
        <dbReference type="Proteomes" id="UP000241421"/>
    </source>
</evidence>
<dbReference type="InterPro" id="IPR036097">
    <property type="entry name" value="HisK_dim/P_sf"/>
</dbReference>
<dbReference type="OrthoDB" id="8807260at2"/>
<dbReference type="InterPro" id="IPR050351">
    <property type="entry name" value="BphY/WalK/GraS-like"/>
</dbReference>
<dbReference type="InterPro" id="IPR003661">
    <property type="entry name" value="HisK_dim/P_dom"/>
</dbReference>
<dbReference type="GO" id="GO:0000155">
    <property type="term" value="F:phosphorelay sensor kinase activity"/>
    <property type="evidence" value="ECO:0007669"/>
    <property type="project" value="InterPro"/>
</dbReference>
<dbReference type="Gene3D" id="3.30.565.10">
    <property type="entry name" value="Histidine kinase-like ATPase, C-terminal domain"/>
    <property type="match status" value="1"/>
</dbReference>
<comment type="caution">
    <text evidence="10">The sequence shown here is derived from an EMBL/GenBank/DDBJ whole genome shotgun (WGS) entry which is preliminary data.</text>
</comment>
<dbReference type="SMART" id="SM00065">
    <property type="entry name" value="GAF"/>
    <property type="match status" value="1"/>
</dbReference>
<dbReference type="SMART" id="SM00388">
    <property type="entry name" value="HisKA"/>
    <property type="match status" value="1"/>
</dbReference>
<keyword evidence="5" id="KW-0547">Nucleotide-binding</keyword>
<keyword evidence="7" id="KW-0067">ATP-binding</keyword>
<name>A0A2U2HNE9_9BURK</name>
<dbReference type="Gene3D" id="3.30.450.40">
    <property type="match status" value="1"/>
</dbReference>
<dbReference type="RefSeq" id="WP_106757116.1">
    <property type="nucleotide sequence ID" value="NZ_PXWF02000121.1"/>
</dbReference>
<reference evidence="10 11" key="1">
    <citation type="submission" date="2018-04" db="EMBL/GenBank/DDBJ databases">
        <title>Massilia violaceinigra sp. nov., a novel purple-pigmented bacterium isolated from Tianshan glacier, Xinjiang, China.</title>
        <authorList>
            <person name="Wang H."/>
        </authorList>
    </citation>
    <scope>NUCLEOTIDE SEQUENCE [LARGE SCALE GENOMIC DNA]</scope>
    <source>
        <strain evidence="10 11">B448-2</strain>
    </source>
</reference>
<dbReference type="SUPFAM" id="SSF55781">
    <property type="entry name" value="GAF domain-like"/>
    <property type="match status" value="1"/>
</dbReference>
<keyword evidence="6 10" id="KW-0418">Kinase</keyword>
<dbReference type="GO" id="GO:0005524">
    <property type="term" value="F:ATP binding"/>
    <property type="evidence" value="ECO:0007669"/>
    <property type="project" value="UniProtKB-KW"/>
</dbReference>
<feature type="domain" description="Histidine kinase" evidence="9">
    <location>
        <begin position="179"/>
        <end position="391"/>
    </location>
</feature>
<dbReference type="GO" id="GO:0030295">
    <property type="term" value="F:protein kinase activator activity"/>
    <property type="evidence" value="ECO:0007669"/>
    <property type="project" value="TreeGrafter"/>
</dbReference>
<dbReference type="PROSITE" id="PS50109">
    <property type="entry name" value="HIS_KIN"/>
    <property type="match status" value="1"/>
</dbReference>
<gene>
    <name evidence="10" type="ORF">C7C56_009095</name>
</gene>
<dbReference type="PANTHER" id="PTHR42878:SF7">
    <property type="entry name" value="SENSOR HISTIDINE KINASE GLRK"/>
    <property type="match status" value="1"/>
</dbReference>
<dbReference type="SUPFAM" id="SSF47384">
    <property type="entry name" value="Homodimeric domain of signal transducing histidine kinase"/>
    <property type="match status" value="1"/>
</dbReference>
<dbReference type="SUPFAM" id="SSF55874">
    <property type="entry name" value="ATPase domain of HSP90 chaperone/DNA topoisomerase II/histidine kinase"/>
    <property type="match status" value="1"/>
</dbReference>
<dbReference type="Pfam" id="PF02518">
    <property type="entry name" value="HATPase_c"/>
    <property type="match status" value="1"/>
</dbReference>
<evidence type="ECO:0000313" key="10">
    <source>
        <dbReference type="EMBL" id="PWF49030.1"/>
    </source>
</evidence>
<dbReference type="EMBL" id="PXWF02000121">
    <property type="protein sequence ID" value="PWF49030.1"/>
    <property type="molecule type" value="Genomic_DNA"/>
</dbReference>
<evidence type="ECO:0000256" key="2">
    <source>
        <dbReference type="ARBA" id="ARBA00012438"/>
    </source>
</evidence>
<comment type="catalytic activity">
    <reaction evidence="1">
        <text>ATP + protein L-histidine = ADP + protein N-phospho-L-histidine.</text>
        <dbReference type="EC" id="2.7.13.3"/>
    </reaction>
</comment>
<keyword evidence="8" id="KW-0902">Two-component regulatory system</keyword>
<dbReference type="AlphaFoldDB" id="A0A2U2HNE9"/>
<dbReference type="InterPro" id="IPR003594">
    <property type="entry name" value="HATPase_dom"/>
</dbReference>
<dbReference type="InterPro" id="IPR029016">
    <property type="entry name" value="GAF-like_dom_sf"/>
</dbReference>
<dbReference type="PANTHER" id="PTHR42878">
    <property type="entry name" value="TWO-COMPONENT HISTIDINE KINASE"/>
    <property type="match status" value="1"/>
</dbReference>
<evidence type="ECO:0000256" key="3">
    <source>
        <dbReference type="ARBA" id="ARBA00022553"/>
    </source>
</evidence>
<dbReference type="EC" id="2.7.13.3" evidence="2"/>
<dbReference type="SMART" id="SM00387">
    <property type="entry name" value="HATPase_c"/>
    <property type="match status" value="1"/>
</dbReference>
<evidence type="ECO:0000259" key="9">
    <source>
        <dbReference type="PROSITE" id="PS50109"/>
    </source>
</evidence>